<keyword evidence="4" id="KW-1185">Reference proteome</keyword>
<feature type="signal peptide" evidence="1">
    <location>
        <begin position="1"/>
        <end position="18"/>
    </location>
</feature>
<dbReference type="InterPro" id="IPR031345">
    <property type="entry name" value="T9SS_Plug_N"/>
</dbReference>
<dbReference type="EMBL" id="PUBV01000004">
    <property type="protein sequence ID" value="PWB08865.1"/>
    <property type="molecule type" value="Genomic_DNA"/>
</dbReference>
<evidence type="ECO:0000259" key="2">
    <source>
        <dbReference type="Pfam" id="PF17116"/>
    </source>
</evidence>
<dbReference type="Proteomes" id="UP000244925">
    <property type="component" value="Unassembled WGS sequence"/>
</dbReference>
<dbReference type="Pfam" id="PF17116">
    <property type="entry name" value="T9SS_plug_1st"/>
    <property type="match status" value="1"/>
</dbReference>
<evidence type="ECO:0000313" key="3">
    <source>
        <dbReference type="EMBL" id="PWB08865.1"/>
    </source>
</evidence>
<proteinExistence type="predicted"/>
<sequence>MVARRMAAVMLAASAALAAQSQAYMAKHPAIRSVITRIEGHDNAPAVIIPRAGDRLTVSFDEESLESRQLRYRLIHCDPHWHPSQLIESEYIDGFNEAPLDDGTYSRATLTHYVHYRLTVPTDIIPTISGNYLIEIFDDYDTARPTLVSIPFGVSEQSVDIAATVSPRTDTDYLGAHQQLSIDLDLDRIWNEITSPYTDIIVTVEQDSRPETRVELTSPTAVTGRRARYDHLPQLIFKAGNEYRRMETVDTRRPGMGIASVGQNAGRFAAETEPAAARAGSPYAYDRTQHGRMLVRTVDSDRPDTEADYVDTGFTLVSEPIEGCDVYVEGELTGRRLDKTSRMYYDPTAGSYRLTLPLKQGAYNYRYLAVDRRTGRPIEGLIEGNFHQTVNEYTIRVYYRPRTARGYRLAGVTVITNDR</sequence>
<name>A0A2V1IV95_9BACT</name>
<comment type="caution">
    <text evidence="3">The sequence shown here is derived from an EMBL/GenBank/DDBJ whole genome shotgun (WGS) entry which is preliminary data.</text>
</comment>
<evidence type="ECO:0000313" key="4">
    <source>
        <dbReference type="Proteomes" id="UP000244925"/>
    </source>
</evidence>
<protein>
    <submittedName>
        <fullName evidence="3">DUF5103 domain-containing protein</fullName>
    </submittedName>
</protein>
<evidence type="ECO:0000256" key="1">
    <source>
        <dbReference type="SAM" id="SignalP"/>
    </source>
</evidence>
<organism evidence="3 4">
    <name type="scientific">Paramuribaculum intestinale</name>
    <dbReference type="NCBI Taxonomy" id="2094151"/>
    <lineage>
        <taxon>Bacteria</taxon>
        <taxon>Pseudomonadati</taxon>
        <taxon>Bacteroidota</taxon>
        <taxon>Bacteroidia</taxon>
        <taxon>Bacteroidales</taxon>
        <taxon>Muribaculaceae</taxon>
        <taxon>Paramuribaculum</taxon>
    </lineage>
</organism>
<keyword evidence="1" id="KW-0732">Signal</keyword>
<dbReference type="RefSeq" id="WP_107035253.1">
    <property type="nucleotide sequence ID" value="NZ_CARYPJ010000052.1"/>
</dbReference>
<feature type="domain" description="Type 9 secretion system plug protein N-terminal" evidence="2">
    <location>
        <begin position="31"/>
        <end position="146"/>
    </location>
</feature>
<gene>
    <name evidence="3" type="ORF">C5O25_03015</name>
</gene>
<accession>A0A2V1IV95</accession>
<feature type="chain" id="PRO_5015971771" evidence="1">
    <location>
        <begin position="19"/>
        <end position="419"/>
    </location>
</feature>
<reference evidence="4" key="1">
    <citation type="submission" date="2018-02" db="EMBL/GenBank/DDBJ databases">
        <authorList>
            <person name="Clavel T."/>
            <person name="Strowig T."/>
        </authorList>
    </citation>
    <scope>NUCLEOTIDE SEQUENCE [LARGE SCALE GENOMIC DNA]</scope>
    <source>
        <strain evidence="4">DSM 100764</strain>
    </source>
</reference>
<dbReference type="AlphaFoldDB" id="A0A2V1IV95"/>